<sequence length="369" mass="42946">MPYFVLTVANTPDELVKAATLLLSAVKEQPKLTESFRMEVKISDDSVLFRVCLDTVSWYDVYLRDKPRTEAVIIAKEYITATRKTVPPEEDGPFIVNLNCEDLEKNKAYTRCIKSYYHDKSLCEYDHTEHVCKAKVQTRDSREEICNFYCATKLTLQMFSTKDYIVLLRRDIIRELLLAPCPNKEKDNHCDNEEMLQRTEFWSVLLKHWKLLKFHTMAANFGRWELAQSRDKYTQTCHAHVHLLFNKEDWEVMKEKVTNNELLSKLNIRNCPGPNYLLMDCMELEKQRLQLEESRCMSSSIDKLIDSVNELTKATKTTNDSVDALTKTTKEGFSSLINAINKLARSENSVEQITNINNKSNSENYTVFD</sequence>
<dbReference type="Proteomes" id="UP000265703">
    <property type="component" value="Unassembled WGS sequence"/>
</dbReference>
<organism evidence="1 2">
    <name type="scientific">Glomus cerebriforme</name>
    <dbReference type="NCBI Taxonomy" id="658196"/>
    <lineage>
        <taxon>Eukaryota</taxon>
        <taxon>Fungi</taxon>
        <taxon>Fungi incertae sedis</taxon>
        <taxon>Mucoromycota</taxon>
        <taxon>Glomeromycotina</taxon>
        <taxon>Glomeromycetes</taxon>
        <taxon>Glomerales</taxon>
        <taxon>Glomeraceae</taxon>
        <taxon>Glomus</taxon>
    </lineage>
</organism>
<reference evidence="1 2" key="1">
    <citation type="submission" date="2018-06" db="EMBL/GenBank/DDBJ databases">
        <title>Comparative genomics reveals the genomic features of Rhizophagus irregularis, R. cerebriforme, R. diaphanum and Gigaspora rosea, and their symbiotic lifestyle signature.</title>
        <authorList>
            <person name="Morin E."/>
            <person name="San Clemente H."/>
            <person name="Chen E.C.H."/>
            <person name="De La Providencia I."/>
            <person name="Hainaut M."/>
            <person name="Kuo A."/>
            <person name="Kohler A."/>
            <person name="Murat C."/>
            <person name="Tang N."/>
            <person name="Roy S."/>
            <person name="Loubradou J."/>
            <person name="Henrissat B."/>
            <person name="Grigoriev I.V."/>
            <person name="Corradi N."/>
            <person name="Roux C."/>
            <person name="Martin F.M."/>
        </authorList>
    </citation>
    <scope>NUCLEOTIDE SEQUENCE [LARGE SCALE GENOMIC DNA]</scope>
    <source>
        <strain evidence="1 2">DAOM 227022</strain>
    </source>
</reference>
<keyword evidence="2" id="KW-1185">Reference proteome</keyword>
<dbReference type="EMBL" id="QKYT01001144">
    <property type="protein sequence ID" value="RIA79790.1"/>
    <property type="molecule type" value="Genomic_DNA"/>
</dbReference>
<dbReference type="OrthoDB" id="2386088at2759"/>
<protein>
    <submittedName>
        <fullName evidence="1">Uncharacterized protein</fullName>
    </submittedName>
</protein>
<proteinExistence type="predicted"/>
<gene>
    <name evidence="1" type="ORF">C1645_745686</name>
</gene>
<accession>A0A397RZY4</accession>
<dbReference type="AlphaFoldDB" id="A0A397RZY4"/>
<name>A0A397RZY4_9GLOM</name>
<evidence type="ECO:0000313" key="2">
    <source>
        <dbReference type="Proteomes" id="UP000265703"/>
    </source>
</evidence>
<comment type="caution">
    <text evidence="1">The sequence shown here is derived from an EMBL/GenBank/DDBJ whole genome shotgun (WGS) entry which is preliminary data.</text>
</comment>
<evidence type="ECO:0000313" key="1">
    <source>
        <dbReference type="EMBL" id="RIA79790.1"/>
    </source>
</evidence>